<dbReference type="Gene3D" id="1.10.530.10">
    <property type="match status" value="1"/>
</dbReference>
<dbReference type="Proteomes" id="UP000064137">
    <property type="component" value="Chromosome"/>
</dbReference>
<accession>A0A0U4P8L8</accession>
<organism evidence="1 2">
    <name type="scientific">Pseudomonas oryzihabitans</name>
    <dbReference type="NCBI Taxonomy" id="47885"/>
    <lineage>
        <taxon>Bacteria</taxon>
        <taxon>Pseudomonadati</taxon>
        <taxon>Pseudomonadota</taxon>
        <taxon>Gammaproteobacteria</taxon>
        <taxon>Pseudomonadales</taxon>
        <taxon>Pseudomonadaceae</taxon>
        <taxon>Pseudomonas</taxon>
    </lineage>
</organism>
<gene>
    <name evidence="1" type="ORF">APT59_21710</name>
</gene>
<evidence type="ECO:0000313" key="1">
    <source>
        <dbReference type="EMBL" id="ALZ86702.1"/>
    </source>
</evidence>
<protein>
    <recommendedName>
        <fullName evidence="3">Glycoside hydrolase family 19 catalytic domain-containing protein</fullName>
    </recommendedName>
</protein>
<dbReference type="EMBL" id="CP013987">
    <property type="protein sequence ID" value="ALZ86702.1"/>
    <property type="molecule type" value="Genomic_DNA"/>
</dbReference>
<dbReference type="RefSeq" id="WP_059316740.1">
    <property type="nucleotide sequence ID" value="NZ_CP013987.1"/>
</dbReference>
<evidence type="ECO:0000313" key="2">
    <source>
        <dbReference type="Proteomes" id="UP000064137"/>
    </source>
</evidence>
<sequence>MTNPPTTQQTKVENWAYPFKTKNGQDVTNPQLYQQALAHARGGTYLLGSNGLWHGGVHFDEGTAAYLDQSRIHCIADGEVVAYRIDDQVQRFAPDEGSAPEIKTYSTSFVLVRHRLEAPQLPNGQETPPSLVFFSLYMHLLDWAGYEANPALPRPPFWGGDRYRVQTQGGKLNVRQEPRGNAPVQAELDNGSQIRIAGDGDWCKIIEVLDNGLTLRPGRPQASLGYVARRYLKPEAAPKAQNSVVVLEQPFSIKAGVLLGHPGLYEGRQQIHLETFSCDDLPAFIEHSRAWAAKLPESEKTLLKIHAGASKLITHRPDIDANHPPRISDPGVQVGVDLILSQAQLDALPAADKIVIAARNEGGVRISEQHWWHLKGLLADAEGNPIDGWLCEQEFITSRHSSWEWVDYLTAEEKVPPLSALAYHFDAKNFLNPEEKHSYKENISQAQNSEVRVLLYRILKLDHSRKLTNREIESGLRKSWQASAIKKISAHSESEWAWTDEKWTSLDALMTHNRKPNRCWEDEKLKIKPMAWLTQQVCSTLLLGSSKFWHLECTELISCNKSNLSLIDKDRFLKLYKKEHDNFSPQVQNTLNEKSLENLSELIESLNNHYRSTQQKSNIYEVAYMLATARHETYHYLSREFFSKKPEIGNLSYFDKYDPILANTVQLRRRAIDNGNKQQGDGYKYRGRGCVHLTWKNNYAKASEKFKIDFVSNPDLAAEFRYSVPIMIWGMTDGIFTGKKLKDYINSENIDFEGARKIINGADQKALIAKYARKFLDILNSTSRLPKEF</sequence>
<dbReference type="OrthoDB" id="1242806at2"/>
<dbReference type="SUPFAM" id="SSF53955">
    <property type="entry name" value="Lysozyme-like"/>
    <property type="match status" value="1"/>
</dbReference>
<dbReference type="InterPro" id="IPR023346">
    <property type="entry name" value="Lysozyme-like_dom_sf"/>
</dbReference>
<proteinExistence type="predicted"/>
<reference evidence="1 2" key="1">
    <citation type="submission" date="2016-01" db="EMBL/GenBank/DDBJ databases">
        <title>Annotation of Pseudomonas oryzihabitans USDA-ARS-USMARC-56511.</title>
        <authorList>
            <person name="Harhay G.P."/>
            <person name="Harhay D.M."/>
            <person name="Smith T.P.L."/>
            <person name="Bono J.L."/>
            <person name="Heaton M.P."/>
            <person name="Clawson M.L."/>
            <person name="Chitko-Mckown C.G."/>
            <person name="Capik S.F."/>
            <person name="DeDonder K.D."/>
            <person name="Apley M.D."/>
            <person name="Lubbers B.V."/>
            <person name="White B.J."/>
            <person name="Larson R.L."/>
        </authorList>
    </citation>
    <scope>NUCLEOTIDE SEQUENCE [LARGE SCALE GENOMIC DNA]</scope>
    <source>
        <strain evidence="1 2">USDA-ARS-USMARC-56511</strain>
    </source>
</reference>
<dbReference type="AlphaFoldDB" id="A0A0U4P8L8"/>
<dbReference type="KEGG" id="por:APT59_21710"/>
<dbReference type="Gene3D" id="2.30.30.40">
    <property type="entry name" value="SH3 Domains"/>
    <property type="match status" value="1"/>
</dbReference>
<name>A0A0U4P8L8_9PSED</name>
<evidence type="ECO:0008006" key="3">
    <source>
        <dbReference type="Google" id="ProtNLM"/>
    </source>
</evidence>